<dbReference type="EMBL" id="JBHLZP010000078">
    <property type="protein sequence ID" value="MFB9833183.1"/>
    <property type="molecule type" value="Genomic_DNA"/>
</dbReference>
<accession>A0ABV5YDS5</accession>
<evidence type="ECO:0000313" key="2">
    <source>
        <dbReference type="Proteomes" id="UP001589627"/>
    </source>
</evidence>
<evidence type="ECO:0008006" key="3">
    <source>
        <dbReference type="Google" id="ProtNLM"/>
    </source>
</evidence>
<organism evidence="1 2">
    <name type="scientific">Actinoallomurus acaciae</name>
    <dbReference type="NCBI Taxonomy" id="502577"/>
    <lineage>
        <taxon>Bacteria</taxon>
        <taxon>Bacillati</taxon>
        <taxon>Actinomycetota</taxon>
        <taxon>Actinomycetes</taxon>
        <taxon>Streptosporangiales</taxon>
        <taxon>Thermomonosporaceae</taxon>
        <taxon>Actinoallomurus</taxon>
    </lineage>
</organism>
<dbReference type="Proteomes" id="UP001589627">
    <property type="component" value="Unassembled WGS sequence"/>
</dbReference>
<keyword evidence="2" id="KW-1185">Reference proteome</keyword>
<reference evidence="1 2" key="1">
    <citation type="submission" date="2024-09" db="EMBL/GenBank/DDBJ databases">
        <authorList>
            <person name="Sun Q."/>
            <person name="Mori K."/>
        </authorList>
    </citation>
    <scope>NUCLEOTIDE SEQUENCE [LARGE SCALE GENOMIC DNA]</scope>
    <source>
        <strain evidence="1 2">TBRC 0563</strain>
    </source>
</reference>
<name>A0ABV5YDS5_9ACTN</name>
<protein>
    <recommendedName>
        <fullName evidence="3">Polyketide cyclase / dehydrase and lipid transport</fullName>
    </recommendedName>
</protein>
<proteinExistence type="predicted"/>
<dbReference type="Gene3D" id="3.30.530.20">
    <property type="match status" value="2"/>
</dbReference>
<dbReference type="InterPro" id="IPR023393">
    <property type="entry name" value="START-like_dom_sf"/>
</dbReference>
<evidence type="ECO:0000313" key="1">
    <source>
        <dbReference type="EMBL" id="MFB9833183.1"/>
    </source>
</evidence>
<comment type="caution">
    <text evidence="1">The sequence shown here is derived from an EMBL/GenBank/DDBJ whole genome shotgun (WGS) entry which is preliminary data.</text>
</comment>
<dbReference type="SUPFAM" id="SSF55961">
    <property type="entry name" value="Bet v1-like"/>
    <property type="match status" value="2"/>
</dbReference>
<gene>
    <name evidence="1" type="ORF">ACFFNX_13405</name>
</gene>
<sequence>MWETTVVVERSQLVDAQQDQVFSLLADPVVWSLRPGHFAFEVAAPPDSGRLFCWLGVHRDHVGGSVLTVREEVPGQAISFRTPVLESVFTLSATSEGARVKVTIAVRQTVRRGLKPDREANWPWRLQVWLDAIRAAVEGRRPWPGIGIPPDVWQRLAGRRELKNPATTAVAGLIAAPPEQVWEAIYAAGTLSVALPEDVLCGGRVPGSPERQVGETQYQITRDADGKLCPSFSVVTELVPGHSFLAQSTGPSHGELHHLLTPVAEGTRVEMTWRLPARVLKRSRREDVMHSAATVLQAILDAYKAVIEESPDQR</sequence>
<dbReference type="RefSeq" id="WP_378200325.1">
    <property type="nucleotide sequence ID" value="NZ_JBHLZP010000078.1"/>
</dbReference>